<dbReference type="GeneID" id="20346442"/>
<evidence type="ECO:0000313" key="1">
    <source>
        <dbReference type="EMBL" id="EJT76060.1"/>
    </source>
</evidence>
<evidence type="ECO:0000313" key="2">
    <source>
        <dbReference type="EnsemblFungi" id="EJT76060"/>
    </source>
</evidence>
<sequence length="50" mass="5291">MAAYIHVAVGNSGDDESRVLSASRSFMGLNISAAQEDIAGCREPERLGTH</sequence>
<dbReference type="RefSeq" id="XP_009222060.1">
    <property type="nucleotide sequence ID" value="XM_009223796.1"/>
</dbReference>
<dbReference type="HOGENOM" id="CLU_3125163_0_0_1"/>
<dbReference type="EnsemblFungi" id="EJT76060">
    <property type="protein sequence ID" value="EJT76060"/>
    <property type="gene ID" value="GGTG_05984"/>
</dbReference>
<reference evidence="2" key="5">
    <citation type="submission" date="2018-04" db="UniProtKB">
        <authorList>
            <consortium name="EnsemblFungi"/>
        </authorList>
    </citation>
    <scope>IDENTIFICATION</scope>
    <source>
        <strain evidence="2">R3-111a-1</strain>
    </source>
</reference>
<name>J3NXH8_GAET3</name>
<reference evidence="3" key="1">
    <citation type="submission" date="2010-07" db="EMBL/GenBank/DDBJ databases">
        <title>The genome sequence of Gaeumannomyces graminis var. tritici strain R3-111a-1.</title>
        <authorList>
            <consortium name="The Broad Institute Genome Sequencing Platform"/>
            <person name="Ma L.-J."/>
            <person name="Dead R."/>
            <person name="Young S."/>
            <person name="Zeng Q."/>
            <person name="Koehrsen M."/>
            <person name="Alvarado L."/>
            <person name="Berlin A."/>
            <person name="Chapman S.B."/>
            <person name="Chen Z."/>
            <person name="Freedman E."/>
            <person name="Gellesch M."/>
            <person name="Goldberg J."/>
            <person name="Griggs A."/>
            <person name="Gujja S."/>
            <person name="Heilman E.R."/>
            <person name="Heiman D."/>
            <person name="Hepburn T."/>
            <person name="Howarth C."/>
            <person name="Jen D."/>
            <person name="Larson L."/>
            <person name="Mehta T."/>
            <person name="Neiman D."/>
            <person name="Pearson M."/>
            <person name="Roberts A."/>
            <person name="Saif S."/>
            <person name="Shea T."/>
            <person name="Shenoy N."/>
            <person name="Sisk P."/>
            <person name="Stolte C."/>
            <person name="Sykes S."/>
            <person name="Walk T."/>
            <person name="White J."/>
            <person name="Yandava C."/>
            <person name="Haas B."/>
            <person name="Nusbaum C."/>
            <person name="Birren B."/>
        </authorList>
    </citation>
    <scope>NUCLEOTIDE SEQUENCE [LARGE SCALE GENOMIC DNA]</scope>
    <source>
        <strain evidence="3">R3-111a-1</strain>
    </source>
</reference>
<dbReference type="Proteomes" id="UP000006039">
    <property type="component" value="Unassembled WGS sequence"/>
</dbReference>
<evidence type="ECO:0000313" key="3">
    <source>
        <dbReference type="Proteomes" id="UP000006039"/>
    </source>
</evidence>
<keyword evidence="3" id="KW-1185">Reference proteome</keyword>
<organism evidence="1">
    <name type="scientific">Gaeumannomyces tritici (strain R3-111a-1)</name>
    <name type="common">Wheat and barley take-all root rot fungus</name>
    <name type="synonym">Gaeumannomyces graminis var. tritici</name>
    <dbReference type="NCBI Taxonomy" id="644352"/>
    <lineage>
        <taxon>Eukaryota</taxon>
        <taxon>Fungi</taxon>
        <taxon>Dikarya</taxon>
        <taxon>Ascomycota</taxon>
        <taxon>Pezizomycotina</taxon>
        <taxon>Sordariomycetes</taxon>
        <taxon>Sordariomycetidae</taxon>
        <taxon>Magnaporthales</taxon>
        <taxon>Magnaporthaceae</taxon>
        <taxon>Gaeumannomyces</taxon>
    </lineage>
</organism>
<reference evidence="1" key="2">
    <citation type="submission" date="2010-07" db="EMBL/GenBank/DDBJ databases">
        <authorList>
            <consortium name="The Broad Institute Genome Sequencing Platform"/>
            <consortium name="Broad Institute Genome Sequencing Center for Infectious Disease"/>
            <person name="Ma L.-J."/>
            <person name="Dead R."/>
            <person name="Young S."/>
            <person name="Zeng Q."/>
            <person name="Koehrsen M."/>
            <person name="Alvarado L."/>
            <person name="Berlin A."/>
            <person name="Chapman S.B."/>
            <person name="Chen Z."/>
            <person name="Freedman E."/>
            <person name="Gellesch M."/>
            <person name="Goldberg J."/>
            <person name="Griggs A."/>
            <person name="Gujja S."/>
            <person name="Heilman E.R."/>
            <person name="Heiman D."/>
            <person name="Hepburn T."/>
            <person name="Howarth C."/>
            <person name="Jen D."/>
            <person name="Larson L."/>
            <person name="Mehta T."/>
            <person name="Neiman D."/>
            <person name="Pearson M."/>
            <person name="Roberts A."/>
            <person name="Saif S."/>
            <person name="Shea T."/>
            <person name="Shenoy N."/>
            <person name="Sisk P."/>
            <person name="Stolte C."/>
            <person name="Sykes S."/>
            <person name="Walk T."/>
            <person name="White J."/>
            <person name="Yandava C."/>
            <person name="Haas B."/>
            <person name="Nusbaum C."/>
            <person name="Birren B."/>
        </authorList>
    </citation>
    <scope>NUCLEOTIDE SEQUENCE</scope>
    <source>
        <strain evidence="1">R3-111a-1</strain>
    </source>
</reference>
<gene>
    <name evidence="2" type="primary">20346442</name>
    <name evidence="1" type="ORF">GGTG_05984</name>
</gene>
<dbReference type="EMBL" id="GL385397">
    <property type="protein sequence ID" value="EJT76060.1"/>
    <property type="molecule type" value="Genomic_DNA"/>
</dbReference>
<dbReference type="AlphaFoldDB" id="J3NXH8"/>
<accession>J3NXH8</accession>
<dbReference type="VEuPathDB" id="FungiDB:GGTG_05984"/>
<protein>
    <submittedName>
        <fullName evidence="1 2">Uncharacterized protein</fullName>
    </submittedName>
</protein>
<reference evidence="2" key="4">
    <citation type="journal article" date="2015" name="G3 (Bethesda)">
        <title>Genome sequences of three phytopathogenic species of the Magnaporthaceae family of fungi.</title>
        <authorList>
            <person name="Okagaki L.H."/>
            <person name="Nunes C.C."/>
            <person name="Sailsbery J."/>
            <person name="Clay B."/>
            <person name="Brown D."/>
            <person name="John T."/>
            <person name="Oh Y."/>
            <person name="Young N."/>
            <person name="Fitzgerald M."/>
            <person name="Haas B.J."/>
            <person name="Zeng Q."/>
            <person name="Young S."/>
            <person name="Adiconis X."/>
            <person name="Fan L."/>
            <person name="Levin J.Z."/>
            <person name="Mitchell T.K."/>
            <person name="Okubara P.A."/>
            <person name="Farman M.L."/>
            <person name="Kohn L.M."/>
            <person name="Birren B."/>
            <person name="Ma L.-J."/>
            <person name="Dean R.A."/>
        </authorList>
    </citation>
    <scope>NUCLEOTIDE SEQUENCE</scope>
    <source>
        <strain evidence="2">R3-111a-1</strain>
    </source>
</reference>
<proteinExistence type="predicted"/>
<reference evidence="1" key="3">
    <citation type="submission" date="2010-09" db="EMBL/GenBank/DDBJ databases">
        <title>Annotation of Gaeumannomyces graminis var. tritici R3-111a-1.</title>
        <authorList>
            <consortium name="The Broad Institute Genome Sequencing Platform"/>
            <person name="Ma L.-J."/>
            <person name="Dead R."/>
            <person name="Young S.K."/>
            <person name="Zeng Q."/>
            <person name="Gargeya S."/>
            <person name="Fitzgerald M."/>
            <person name="Haas B."/>
            <person name="Abouelleil A."/>
            <person name="Alvarado L."/>
            <person name="Arachchi H.M."/>
            <person name="Berlin A."/>
            <person name="Brown A."/>
            <person name="Chapman S.B."/>
            <person name="Chen Z."/>
            <person name="Dunbar C."/>
            <person name="Freedman E."/>
            <person name="Gearin G."/>
            <person name="Gellesch M."/>
            <person name="Goldberg J."/>
            <person name="Griggs A."/>
            <person name="Gujja S."/>
            <person name="Heiman D."/>
            <person name="Howarth C."/>
            <person name="Larson L."/>
            <person name="Lui A."/>
            <person name="MacDonald P.J.P."/>
            <person name="Mehta T."/>
            <person name="Montmayeur A."/>
            <person name="Murphy C."/>
            <person name="Neiman D."/>
            <person name="Pearson M."/>
            <person name="Priest M."/>
            <person name="Roberts A."/>
            <person name="Saif S."/>
            <person name="Shea T."/>
            <person name="Shenoy N."/>
            <person name="Sisk P."/>
            <person name="Stolte C."/>
            <person name="Sykes S."/>
            <person name="Yandava C."/>
            <person name="Wortman J."/>
            <person name="Nusbaum C."/>
            <person name="Birren B."/>
        </authorList>
    </citation>
    <scope>NUCLEOTIDE SEQUENCE</scope>
    <source>
        <strain evidence="1">R3-111a-1</strain>
    </source>
</reference>